<keyword evidence="3" id="KW-0449">Lipoprotein</keyword>
<dbReference type="RefSeq" id="WP_002847827.1">
    <property type="nucleotide sequence ID" value="NZ_ADKM02000050.1"/>
</dbReference>
<dbReference type="OrthoDB" id="1818396at2"/>
<reference evidence="3 4" key="1">
    <citation type="submission" date="2011-02" db="EMBL/GenBank/DDBJ databases">
        <authorList>
            <person name="Nelson K.E."/>
            <person name="Sutton G."/>
            <person name="Torralba M."/>
            <person name="Durkin S."/>
            <person name="Harkins D."/>
            <person name="Montgomery R."/>
            <person name="Ziemer C."/>
            <person name="Klaassens E."/>
            <person name="Ocuiv P."/>
            <person name="Morrison M."/>
        </authorList>
    </citation>
    <scope>NUCLEOTIDE SEQUENCE [LARGE SCALE GENOMIC DNA]</scope>
    <source>
        <strain evidence="3 4">8</strain>
    </source>
</reference>
<dbReference type="AlphaFoldDB" id="E9S9U9"/>
<feature type="region of interest" description="Disordered" evidence="1">
    <location>
        <begin position="313"/>
        <end position="335"/>
    </location>
</feature>
<evidence type="ECO:0000256" key="1">
    <source>
        <dbReference type="SAM" id="MobiDB-lite"/>
    </source>
</evidence>
<feature type="region of interest" description="Disordered" evidence="1">
    <location>
        <begin position="25"/>
        <end position="81"/>
    </location>
</feature>
<dbReference type="EMBL" id="ADKM02000050">
    <property type="protein sequence ID" value="EGC03869.1"/>
    <property type="molecule type" value="Genomic_DNA"/>
</dbReference>
<dbReference type="Proteomes" id="UP000004259">
    <property type="component" value="Unassembled WGS sequence"/>
</dbReference>
<dbReference type="PROSITE" id="PS51257">
    <property type="entry name" value="PROKAR_LIPOPROTEIN"/>
    <property type="match status" value="1"/>
</dbReference>
<feature type="signal peptide" evidence="2">
    <location>
        <begin position="1"/>
        <end position="20"/>
    </location>
</feature>
<proteinExistence type="predicted"/>
<evidence type="ECO:0000256" key="2">
    <source>
        <dbReference type="SAM" id="SignalP"/>
    </source>
</evidence>
<accession>E9S9U9</accession>
<comment type="caution">
    <text evidence="3">The sequence shown here is derived from an EMBL/GenBank/DDBJ whole genome shotgun (WGS) entry which is preliminary data.</text>
</comment>
<organism evidence="3 4">
    <name type="scientific">Ruminococcus albus 8</name>
    <dbReference type="NCBI Taxonomy" id="246199"/>
    <lineage>
        <taxon>Bacteria</taxon>
        <taxon>Bacillati</taxon>
        <taxon>Bacillota</taxon>
        <taxon>Clostridia</taxon>
        <taxon>Eubacteriales</taxon>
        <taxon>Oscillospiraceae</taxon>
        <taxon>Ruminococcus</taxon>
    </lineage>
</organism>
<keyword evidence="4" id="KW-1185">Reference proteome</keyword>
<feature type="compositionally biased region" description="Basic and acidic residues" evidence="1">
    <location>
        <begin position="58"/>
        <end position="73"/>
    </location>
</feature>
<feature type="compositionally biased region" description="Low complexity" evidence="1">
    <location>
        <begin position="25"/>
        <end position="43"/>
    </location>
</feature>
<sequence length="335" mass="35568">MLKKIMAMACALCLTTAVFASCGDTSEGGSSEAATTTTKAAESAAEEASSEEAAAAESKAEEETSAEESKAEEGGDSAASDLPYIDEVTGLECFKPDPDYKAVTEFKGYDAFLMFADSEWFWSNFSGQGYPEDLRADGAYGVDADVTGDGTYTVSITKDSIAAQDAVTGAYNPQVLLDENEGVVFPANGATVFCVDITGICDGTMTDTGEETKKGDQKKFTDEENYGVNKKARGKYTGQEISVTVDSIKADGKDVEFDDAKIVKGNIESDNNCYRLEIYNEYGKGKEDPAIDKSKLMFSQSLEVTFTITGLDKEDGAAEGDTAEATEEAVESAAE</sequence>
<evidence type="ECO:0000313" key="3">
    <source>
        <dbReference type="EMBL" id="EGC03869.1"/>
    </source>
</evidence>
<feature type="compositionally biased region" description="Acidic residues" evidence="1">
    <location>
        <begin position="317"/>
        <end position="335"/>
    </location>
</feature>
<dbReference type="STRING" id="246199.CUS_6400"/>
<name>E9S9U9_RUMAL</name>
<evidence type="ECO:0000313" key="4">
    <source>
        <dbReference type="Proteomes" id="UP000004259"/>
    </source>
</evidence>
<keyword evidence="2" id="KW-0732">Signal</keyword>
<protein>
    <submittedName>
        <fullName evidence="3">Putative lipoprotein</fullName>
    </submittedName>
</protein>
<gene>
    <name evidence="3" type="ORF">CUS_6400</name>
</gene>
<feature type="chain" id="PRO_5003243551" evidence="2">
    <location>
        <begin position="21"/>
        <end position="335"/>
    </location>
</feature>